<dbReference type="GO" id="GO:0005164">
    <property type="term" value="F:tumor necrosis factor receptor binding"/>
    <property type="evidence" value="ECO:0007669"/>
    <property type="project" value="InterPro"/>
</dbReference>
<feature type="region of interest" description="Disordered" evidence="7">
    <location>
        <begin position="140"/>
        <end position="165"/>
    </location>
</feature>
<comment type="similarity">
    <text evidence="2">Belongs to the tumor necrosis factor family.</text>
</comment>
<dbReference type="Pfam" id="PF00229">
    <property type="entry name" value="TNF"/>
    <property type="match status" value="1"/>
</dbReference>
<dbReference type="PANTHER" id="PTHR15151:SF24">
    <property type="entry name" value="A PROLIFERATION-INDUCING LIGAND-LIKE PROTEIN-RELATED"/>
    <property type="match status" value="1"/>
</dbReference>
<feature type="non-terminal residue" evidence="10">
    <location>
        <position position="1"/>
    </location>
</feature>
<dbReference type="EMBL" id="KB740967">
    <property type="protein sequence ID" value="ENN76798.1"/>
    <property type="molecule type" value="Genomic_DNA"/>
</dbReference>
<evidence type="ECO:0000313" key="11">
    <source>
        <dbReference type="EMBL" id="ERL94715.1"/>
    </source>
</evidence>
<accession>N6TG94</accession>
<keyword evidence="3" id="KW-0202">Cytokine</keyword>
<dbReference type="STRING" id="77166.N6TG94"/>
<dbReference type="AlphaFoldDB" id="N6TG94"/>
<dbReference type="InterPro" id="IPR051748">
    <property type="entry name" value="TNF_Ligand_Superfamily"/>
</dbReference>
<dbReference type="KEGG" id="dpa:109538017"/>
<keyword evidence="8" id="KW-0472">Membrane</keyword>
<evidence type="ECO:0000256" key="6">
    <source>
        <dbReference type="ARBA" id="ARBA00023180"/>
    </source>
</evidence>
<dbReference type="Proteomes" id="UP000019118">
    <property type="component" value="Unassembled WGS sequence"/>
</dbReference>
<proteinExistence type="inferred from homology"/>
<dbReference type="PROSITE" id="PS50049">
    <property type="entry name" value="THD_2"/>
    <property type="match status" value="1"/>
</dbReference>
<feature type="transmembrane region" description="Helical" evidence="8">
    <location>
        <begin position="12"/>
        <end position="33"/>
    </location>
</feature>
<dbReference type="PROSITE" id="PS00251">
    <property type="entry name" value="THD_1"/>
    <property type="match status" value="1"/>
</dbReference>
<dbReference type="Proteomes" id="UP000030742">
    <property type="component" value="Unassembled WGS sequence"/>
</dbReference>
<evidence type="ECO:0000313" key="14">
    <source>
        <dbReference type="Proteomes" id="UP000030742"/>
    </source>
</evidence>
<dbReference type="OrthoDB" id="6159739at2759"/>
<comment type="subcellular location">
    <subcellularLocation>
        <location evidence="1">Secreted</location>
    </subcellularLocation>
</comment>
<evidence type="ECO:0000313" key="13">
    <source>
        <dbReference type="Proteomes" id="UP000019118"/>
    </source>
</evidence>
<evidence type="ECO:0000256" key="4">
    <source>
        <dbReference type="ARBA" id="ARBA00022525"/>
    </source>
</evidence>
<evidence type="ECO:0000259" key="9">
    <source>
        <dbReference type="PROSITE" id="PS50049"/>
    </source>
</evidence>
<keyword evidence="5" id="KW-1015">Disulfide bond</keyword>
<keyword evidence="6" id="KW-0325">Glycoprotein</keyword>
<dbReference type="Gene3D" id="2.60.120.40">
    <property type="match status" value="1"/>
</dbReference>
<organism evidence="10">
    <name type="scientific">Dendroctonus ponderosae</name>
    <name type="common">Mountain pine beetle</name>
    <dbReference type="NCBI Taxonomy" id="77166"/>
    <lineage>
        <taxon>Eukaryota</taxon>
        <taxon>Metazoa</taxon>
        <taxon>Ecdysozoa</taxon>
        <taxon>Arthropoda</taxon>
        <taxon>Hexapoda</taxon>
        <taxon>Insecta</taxon>
        <taxon>Pterygota</taxon>
        <taxon>Neoptera</taxon>
        <taxon>Endopterygota</taxon>
        <taxon>Coleoptera</taxon>
        <taxon>Polyphaga</taxon>
        <taxon>Cucujiformia</taxon>
        <taxon>Curculionidae</taxon>
        <taxon>Scolytinae</taxon>
        <taxon>Dendroctonus</taxon>
    </lineage>
</organism>
<keyword evidence="8" id="KW-0812">Transmembrane</keyword>
<reference evidence="12" key="2">
    <citation type="submission" date="2024-08" db="UniProtKB">
        <authorList>
            <consortium name="EnsemblMetazoa"/>
        </authorList>
    </citation>
    <scope>IDENTIFICATION</scope>
</reference>
<dbReference type="PANTHER" id="PTHR15151">
    <property type="entry name" value="PROTEIN EIGER"/>
    <property type="match status" value="1"/>
</dbReference>
<dbReference type="HOGENOM" id="CLU_840100_0_0_1"/>
<dbReference type="InterPro" id="IPR006052">
    <property type="entry name" value="TNF_dom"/>
</dbReference>
<dbReference type="SUPFAM" id="SSF49842">
    <property type="entry name" value="TNF-like"/>
    <property type="match status" value="1"/>
</dbReference>
<evidence type="ECO:0000256" key="8">
    <source>
        <dbReference type="SAM" id="Phobius"/>
    </source>
</evidence>
<keyword evidence="8" id="KW-1133">Transmembrane helix</keyword>
<dbReference type="InterPro" id="IPR021184">
    <property type="entry name" value="TNF_CS"/>
</dbReference>
<dbReference type="InterPro" id="IPR008983">
    <property type="entry name" value="Tumour_necrosis_fac-like_dom"/>
</dbReference>
<name>N6TG94_DENPD</name>
<dbReference type="EnsemblMetazoa" id="XM_019905052.1">
    <property type="protein sequence ID" value="XP_019760611.1"/>
    <property type="gene ID" value="LOC109538017"/>
</dbReference>
<dbReference type="GO" id="GO:0005125">
    <property type="term" value="F:cytokine activity"/>
    <property type="evidence" value="ECO:0007669"/>
    <property type="project" value="UniProtKB-KW"/>
</dbReference>
<dbReference type="GO" id="GO:0016020">
    <property type="term" value="C:membrane"/>
    <property type="evidence" value="ECO:0007669"/>
    <property type="project" value="InterPro"/>
</dbReference>
<reference evidence="13 14" key="1">
    <citation type="journal article" date="2013" name="Genome Biol.">
        <title>Draft genome of the mountain pine beetle, Dendroctonus ponderosae Hopkins, a major forest pest.</title>
        <authorList>
            <person name="Keeling C.I."/>
            <person name="Yuen M.M."/>
            <person name="Liao N.Y."/>
            <person name="Docking T.R."/>
            <person name="Chan S.K."/>
            <person name="Taylor G.A."/>
            <person name="Palmquist D.L."/>
            <person name="Jackman S.D."/>
            <person name="Nguyen A."/>
            <person name="Li M."/>
            <person name="Henderson H."/>
            <person name="Janes J.K."/>
            <person name="Zhao Y."/>
            <person name="Pandoh P."/>
            <person name="Moore R."/>
            <person name="Sperling F.A."/>
            <person name="Huber D.P."/>
            <person name="Birol I."/>
            <person name="Jones S.J."/>
            <person name="Bohlmann J."/>
        </authorList>
    </citation>
    <scope>NUCLEOTIDE SEQUENCE</scope>
</reference>
<evidence type="ECO:0000256" key="1">
    <source>
        <dbReference type="ARBA" id="ARBA00004613"/>
    </source>
</evidence>
<keyword evidence="13" id="KW-1185">Reference proteome</keyword>
<feature type="compositionally biased region" description="Polar residues" evidence="7">
    <location>
        <begin position="140"/>
        <end position="158"/>
    </location>
</feature>
<dbReference type="GO" id="GO:0005615">
    <property type="term" value="C:extracellular space"/>
    <property type="evidence" value="ECO:0007669"/>
    <property type="project" value="UniProtKB-KW"/>
</dbReference>
<keyword evidence="4" id="KW-0964">Secreted</keyword>
<feature type="domain" description="THD" evidence="9">
    <location>
        <begin position="175"/>
        <end position="324"/>
    </location>
</feature>
<evidence type="ECO:0000313" key="10">
    <source>
        <dbReference type="EMBL" id="ENN76798.1"/>
    </source>
</evidence>
<evidence type="ECO:0000256" key="7">
    <source>
        <dbReference type="SAM" id="MobiDB-lite"/>
    </source>
</evidence>
<evidence type="ECO:0000313" key="12">
    <source>
        <dbReference type="EnsemblMetazoa" id="XP_019760611.1"/>
    </source>
</evidence>
<protein>
    <recommendedName>
        <fullName evidence="9">THD domain-containing protein</fullName>
    </recommendedName>
</protein>
<dbReference type="EMBL" id="KB632399">
    <property type="protein sequence ID" value="ERL94715.1"/>
    <property type="molecule type" value="Genomic_DNA"/>
</dbReference>
<evidence type="ECO:0000256" key="5">
    <source>
        <dbReference type="ARBA" id="ARBA00023157"/>
    </source>
</evidence>
<evidence type="ECO:0000256" key="3">
    <source>
        <dbReference type="ARBA" id="ARBA00022514"/>
    </source>
</evidence>
<dbReference type="GO" id="GO:0006955">
    <property type="term" value="P:immune response"/>
    <property type="evidence" value="ECO:0007669"/>
    <property type="project" value="InterPro"/>
</dbReference>
<sequence>MTERMAEMQKNTLAVIGFSCFIILCFVTLLNTYRMVLLDAEVQELREVVSKCEPRRILARENQFEEERYISRKRRDILNQSFEQDNNYRNQKYTGSKAASNSEQHIFASPWNAIFQNEKSGIPRSSSSIRKPAIRSLDTNAEVSEDYNGSSESESTTAERPIQSRLRYGRIKPLPSIHLSGDTSSYVLGTHENFNGNGHLKHPQRIFVDWKISSWAESLGMMNHFVFDEGYLTIKQRGLYLVYAQIYYLDEHDTNGYRVFKNDDMILQCTVSLHGGNGVQKGNTCYTAGVEYFADGDKLSLGDILHGHYSLFEPGKSFFGVVKLGDFRTRI</sequence>
<gene>
    <name evidence="12" type="primary">109538017</name>
    <name evidence="11" type="ORF">D910_11989</name>
    <name evidence="10" type="ORF">YQE_06639</name>
</gene>
<evidence type="ECO:0000256" key="2">
    <source>
        <dbReference type="ARBA" id="ARBA00008670"/>
    </source>
</evidence>